<dbReference type="Proteomes" id="UP001281147">
    <property type="component" value="Unassembled WGS sequence"/>
</dbReference>
<accession>A0ACC3NP44</accession>
<gene>
    <name evidence="1" type="ORF">LTR37_003646</name>
</gene>
<reference evidence="1" key="1">
    <citation type="submission" date="2023-07" db="EMBL/GenBank/DDBJ databases">
        <title>Black Yeasts Isolated from many extreme environments.</title>
        <authorList>
            <person name="Coleine C."/>
            <person name="Stajich J.E."/>
            <person name="Selbmann L."/>
        </authorList>
    </citation>
    <scope>NUCLEOTIDE SEQUENCE</scope>
    <source>
        <strain evidence="1">CCFEE 5714</strain>
    </source>
</reference>
<sequence>MATATVTPTSASTESPKLIKKASLSENKNPTTPTLTSFGCQHIKGLLQTNRDKAVDEYTKILKSLRHDGNASAQIYKSGDIIKATSDATYLCLQCTNVCKARERHRKDHIFLRIAVESKNAFIFCHECKDFVYDPTFEEIRSGNNRKRKASALTGDEKRLISANSTAAPCAATGLRGLYNMGQTCFMSVILQSLIHNPFIRTFYLSEGHRKEDCERQACTSCALDDIFREFFREEKHEGYGAVDMLQGCWKDGGSLAGYSQQDAHEFLGSILNSLHAATIEDDEGKHSHKDAKHCQCIIHQTFGGLLKSTVTCSSCKTTTTALDPFIDLSLDIRSVPVTKKKKLSLINGTSTVKEFAPMDLTECLGRFTSTETLSAEAGSYNCRTCSSPQEAKKKFSLSRLPPVVPIHLKRFSHSKSLKESSKVETKIRFPISLDLSPYTTSSSAKSKATAASEDLPNGSAAINNTDAKPDETGSALARPPTRPVYELSSVVVHKGKIDNGHYVSYSRQGDEWFRSTIVWLCRSRRRRCWAQKRICCFMLLGSWVDKWASRVWICAASMAAIEVRCKFVNIHIENRQPIFHFDML</sequence>
<keyword evidence="2" id="KW-1185">Reference proteome</keyword>
<comment type="caution">
    <text evidence="1">The sequence shown here is derived from an EMBL/GenBank/DDBJ whole genome shotgun (WGS) entry which is preliminary data.</text>
</comment>
<dbReference type="EMBL" id="JAUTXU010000021">
    <property type="protein sequence ID" value="KAK3720597.1"/>
    <property type="molecule type" value="Genomic_DNA"/>
</dbReference>
<evidence type="ECO:0000313" key="2">
    <source>
        <dbReference type="Proteomes" id="UP001281147"/>
    </source>
</evidence>
<organism evidence="1 2">
    <name type="scientific">Vermiconidia calcicola</name>
    <dbReference type="NCBI Taxonomy" id="1690605"/>
    <lineage>
        <taxon>Eukaryota</taxon>
        <taxon>Fungi</taxon>
        <taxon>Dikarya</taxon>
        <taxon>Ascomycota</taxon>
        <taxon>Pezizomycotina</taxon>
        <taxon>Dothideomycetes</taxon>
        <taxon>Dothideomycetidae</taxon>
        <taxon>Mycosphaerellales</taxon>
        <taxon>Extremaceae</taxon>
        <taxon>Vermiconidia</taxon>
    </lineage>
</organism>
<name>A0ACC3NP44_9PEZI</name>
<protein>
    <submittedName>
        <fullName evidence="1">Uncharacterized protein</fullName>
    </submittedName>
</protein>
<evidence type="ECO:0000313" key="1">
    <source>
        <dbReference type="EMBL" id="KAK3720597.1"/>
    </source>
</evidence>
<proteinExistence type="predicted"/>